<dbReference type="SMART" id="SM00363">
    <property type="entry name" value="S4"/>
    <property type="match status" value="1"/>
</dbReference>
<organism evidence="7 8">
    <name type="scientific">Methylomonas methanica (strain DSM 25384 / MC09)</name>
    <dbReference type="NCBI Taxonomy" id="857087"/>
    <lineage>
        <taxon>Bacteria</taxon>
        <taxon>Pseudomonadati</taxon>
        <taxon>Pseudomonadota</taxon>
        <taxon>Gammaproteobacteria</taxon>
        <taxon>Methylococcales</taxon>
        <taxon>Methylococcaceae</taxon>
        <taxon>Methylomonas</taxon>
    </lineage>
</organism>
<feature type="domain" description="RNA-binding S4" evidence="6">
    <location>
        <begin position="11"/>
        <end position="72"/>
    </location>
</feature>
<dbReference type="GO" id="GO:0003727">
    <property type="term" value="F:single-stranded RNA binding"/>
    <property type="evidence" value="ECO:0007669"/>
    <property type="project" value="InterPro"/>
</dbReference>
<sequence>MVCRLAEVSEIRIDKWLWAARFFKTRSLAADAVNGGKVHVNGQRCKPGKDIKVGDVVTVTKDQYTWEIQVTDLNKQRRPAKEAALLYQENEASSAKRQEQIALHKQQQAFLHPSERERKPNKKQRRQIHRFKQDAG</sequence>
<proteinExistence type="inferred from homology"/>
<evidence type="ECO:0000259" key="6">
    <source>
        <dbReference type="SMART" id="SM00363"/>
    </source>
</evidence>
<reference key="2">
    <citation type="submission" date="2011-05" db="EMBL/GenBank/DDBJ databases">
        <title>Complete genome sequence of the aerobic marine methanotroph Methylomonas methanica MC09.</title>
        <authorList>
            <person name="Boden R."/>
            <person name="Cunliffe M."/>
            <person name="Scanlan J."/>
            <person name="Moussard H."/>
            <person name="Kits K.D."/>
            <person name="Klotz M."/>
            <person name="Jetten M."/>
            <person name="Vuilleumier S."/>
            <person name="Han J."/>
            <person name="Peters L."/>
            <person name="Mikhailova N."/>
            <person name="Teshima H."/>
            <person name="Tapia R."/>
            <person name="Kyrpides N."/>
            <person name="Ivanova N."/>
            <person name="Pagani I."/>
            <person name="Cheng J.-F."/>
            <person name="Goodwin L."/>
            <person name="Han C."/>
            <person name="Hauser L."/>
            <person name="Land M."/>
            <person name="Lapidus A."/>
            <person name="Lucas S."/>
            <person name="Pitluck S."/>
            <person name="Woyke T."/>
            <person name="Stein L.Y."/>
            <person name="Murrell C."/>
        </authorList>
    </citation>
    <scope>NUCLEOTIDE SEQUENCE</scope>
    <source>
        <strain>MC09</strain>
    </source>
</reference>
<dbReference type="GO" id="GO:0003677">
    <property type="term" value="F:DNA binding"/>
    <property type="evidence" value="ECO:0007669"/>
    <property type="project" value="UniProtKB-KW"/>
</dbReference>
<dbReference type="Pfam" id="PF01479">
    <property type="entry name" value="S4"/>
    <property type="match status" value="1"/>
</dbReference>
<feature type="compositionally biased region" description="Basic residues" evidence="5">
    <location>
        <begin position="119"/>
        <end position="130"/>
    </location>
</feature>
<feature type="region of interest" description="Disordered" evidence="5">
    <location>
        <begin position="96"/>
        <end position="136"/>
    </location>
</feature>
<reference evidence="8" key="3">
    <citation type="submission" date="2011-05" db="EMBL/GenBank/DDBJ databases">
        <title>Complete sequence of Methylomonas methanica MC09.</title>
        <authorList>
            <consortium name="US DOE Joint Genome Institute"/>
            <person name="Lucas S."/>
            <person name="Han J."/>
            <person name="Lapidus A."/>
            <person name="Cheng J.-F."/>
            <person name="Goodwin L."/>
            <person name="Pitluck S."/>
            <person name="Peters L."/>
            <person name="Mikhailova N."/>
            <person name="Teshima H."/>
            <person name="Han C."/>
            <person name="Tapia R."/>
            <person name="Land M."/>
            <person name="Hauser L."/>
            <person name="Kyrpides N."/>
            <person name="Ivanova N."/>
            <person name="Pagani I."/>
            <person name="Stein L."/>
            <person name="Woyke T."/>
        </authorList>
    </citation>
    <scope>NUCLEOTIDE SEQUENCE [LARGE SCALE GENOMIC DNA]</scope>
    <source>
        <strain evidence="8">MC09</strain>
    </source>
</reference>
<dbReference type="STRING" id="857087.Metme_2651"/>
<comment type="similarity">
    <text evidence="1 4">Belongs to the HSP15 family.</text>
</comment>
<dbReference type="eggNOG" id="COG1188">
    <property type="taxonomic scope" value="Bacteria"/>
</dbReference>
<dbReference type="AlphaFoldDB" id="F9ZYD2"/>
<dbReference type="InterPro" id="IPR025708">
    <property type="entry name" value="HSP15"/>
</dbReference>
<gene>
    <name evidence="7" type="ordered locus">Metme_2651</name>
</gene>
<dbReference type="HOGENOM" id="CLU_101003_2_1_6"/>
<dbReference type="SUPFAM" id="SSF55174">
    <property type="entry name" value="Alpha-L RNA-binding motif"/>
    <property type="match status" value="1"/>
</dbReference>
<accession>F9ZYD2</accession>
<dbReference type="Proteomes" id="UP000008888">
    <property type="component" value="Chromosome"/>
</dbReference>
<evidence type="ECO:0000313" key="8">
    <source>
        <dbReference type="Proteomes" id="UP000008888"/>
    </source>
</evidence>
<dbReference type="GO" id="GO:0034605">
    <property type="term" value="P:cellular response to heat"/>
    <property type="evidence" value="ECO:0007669"/>
    <property type="project" value="InterPro"/>
</dbReference>
<protein>
    <recommendedName>
        <fullName evidence="4">Heat shock protein 15</fullName>
    </recommendedName>
</protein>
<dbReference type="PIRSF" id="PIRSF016821">
    <property type="entry name" value="HSP15"/>
    <property type="match status" value="1"/>
</dbReference>
<keyword evidence="2 4" id="KW-0694">RNA-binding</keyword>
<dbReference type="GO" id="GO:0043023">
    <property type="term" value="F:ribosomal large subunit binding"/>
    <property type="evidence" value="ECO:0007669"/>
    <property type="project" value="InterPro"/>
</dbReference>
<dbReference type="InterPro" id="IPR002942">
    <property type="entry name" value="S4_RNA-bd"/>
</dbReference>
<evidence type="ECO:0000256" key="5">
    <source>
        <dbReference type="SAM" id="MobiDB-lite"/>
    </source>
</evidence>
<evidence type="ECO:0000313" key="7">
    <source>
        <dbReference type="EMBL" id="AEG01037.1"/>
    </source>
</evidence>
<evidence type="ECO:0000256" key="1">
    <source>
        <dbReference type="ARBA" id="ARBA00008396"/>
    </source>
</evidence>
<dbReference type="InterPro" id="IPR036986">
    <property type="entry name" value="S4_RNA-bd_sf"/>
</dbReference>
<dbReference type="KEGG" id="mmt:Metme_2651"/>
<evidence type="ECO:0000256" key="4">
    <source>
        <dbReference type="PIRNR" id="PIRNR016821"/>
    </source>
</evidence>
<dbReference type="Gene3D" id="3.10.290.10">
    <property type="entry name" value="RNA-binding S4 domain"/>
    <property type="match status" value="1"/>
</dbReference>
<evidence type="ECO:0000256" key="3">
    <source>
        <dbReference type="ARBA" id="ARBA00023125"/>
    </source>
</evidence>
<dbReference type="CDD" id="cd00165">
    <property type="entry name" value="S4"/>
    <property type="match status" value="1"/>
</dbReference>
<dbReference type="EMBL" id="CP002738">
    <property type="protein sequence ID" value="AEG01037.1"/>
    <property type="molecule type" value="Genomic_DNA"/>
</dbReference>
<dbReference type="PROSITE" id="PS50889">
    <property type="entry name" value="S4"/>
    <property type="match status" value="1"/>
</dbReference>
<name>F9ZYD2_METMM</name>
<reference evidence="7 8" key="1">
    <citation type="journal article" date="2011" name="J. Bacteriol.">
        <title>Complete Genome Sequence of the Aerobic Marine Methanotroph Methylomonas methanica MC09.</title>
        <authorList>
            <person name="Boden R."/>
            <person name="Cunliffe M."/>
            <person name="Scanlan J."/>
            <person name="Moussard H."/>
            <person name="Kits K.D."/>
            <person name="Klotz M.G."/>
            <person name="Jetten M.S."/>
            <person name="Vuilleumier S."/>
            <person name="Han J."/>
            <person name="Peters L."/>
            <person name="Mikhailova N."/>
            <person name="Teshima H."/>
            <person name="Tapia R."/>
            <person name="Kyrpides N."/>
            <person name="Ivanova N."/>
            <person name="Pagani I."/>
            <person name="Cheng J.F."/>
            <person name="Goodwin L."/>
            <person name="Han C."/>
            <person name="Hauser L."/>
            <person name="Land M.L."/>
            <person name="Lapidus A."/>
            <person name="Lucas S."/>
            <person name="Pitluck S."/>
            <person name="Woyke T."/>
            <person name="Stein L."/>
            <person name="Murrell J.C."/>
        </authorList>
    </citation>
    <scope>NUCLEOTIDE SEQUENCE [LARGE SCALE GENOMIC DNA]</scope>
    <source>
        <strain evidence="7 8">MC09</strain>
    </source>
</reference>
<keyword evidence="3 4" id="KW-0238">DNA-binding</keyword>
<evidence type="ECO:0000256" key="2">
    <source>
        <dbReference type="ARBA" id="ARBA00022884"/>
    </source>
</evidence>
<keyword evidence="8" id="KW-1185">Reference proteome</keyword>